<keyword evidence="15" id="KW-1185">Reference proteome</keyword>
<evidence type="ECO:0000256" key="10">
    <source>
        <dbReference type="PROSITE-ProRule" id="PRU00452"/>
    </source>
</evidence>
<evidence type="ECO:0000256" key="5">
    <source>
        <dbReference type="ARBA" id="ARBA00022723"/>
    </source>
</evidence>
<dbReference type="SMART" id="SM00513">
    <property type="entry name" value="SAP"/>
    <property type="match status" value="1"/>
</dbReference>
<dbReference type="GO" id="GO:0005634">
    <property type="term" value="C:nucleus"/>
    <property type="evidence" value="ECO:0007669"/>
    <property type="project" value="UniProtKB-SubCell"/>
</dbReference>
<evidence type="ECO:0000256" key="3">
    <source>
        <dbReference type="ARBA" id="ARBA00005383"/>
    </source>
</evidence>
<dbReference type="CDD" id="cd15489">
    <property type="entry name" value="PHD_SF"/>
    <property type="match status" value="1"/>
</dbReference>
<dbReference type="InterPro" id="IPR036361">
    <property type="entry name" value="SAP_dom_sf"/>
</dbReference>
<evidence type="ECO:0000259" key="13">
    <source>
        <dbReference type="PROSITE" id="PS51044"/>
    </source>
</evidence>
<dbReference type="Proteomes" id="UP001146120">
    <property type="component" value="Unassembled WGS sequence"/>
</dbReference>
<keyword evidence="9" id="KW-0539">Nucleus</keyword>
<feature type="compositionally biased region" description="Pro residues" evidence="11">
    <location>
        <begin position="733"/>
        <end position="750"/>
    </location>
</feature>
<comment type="similarity">
    <text evidence="3">Belongs to the PIAS family.</text>
</comment>
<protein>
    <submittedName>
        <fullName evidence="14">Uncharacterized protein</fullName>
    </submittedName>
</protein>
<evidence type="ECO:0000313" key="15">
    <source>
        <dbReference type="Proteomes" id="UP001146120"/>
    </source>
</evidence>
<dbReference type="Pfam" id="PF25527">
    <property type="entry name" value="GBD-like_ZMIZ1_ZMIZ2"/>
    <property type="match status" value="1"/>
</dbReference>
<accession>A0AAV2ZI73</accession>
<reference evidence="14" key="2">
    <citation type="journal article" date="2023" name="Microbiol Resour">
        <title>Decontamination and Annotation of the Draft Genome Sequence of the Oomycete Lagenidium giganteum ARSEF 373.</title>
        <authorList>
            <person name="Morgan W.R."/>
            <person name="Tartar A."/>
        </authorList>
    </citation>
    <scope>NUCLEOTIDE SEQUENCE</scope>
    <source>
        <strain evidence="14">ARSEF 373</strain>
    </source>
</reference>
<dbReference type="CDD" id="cd16650">
    <property type="entry name" value="SP-RING_PIAS-like"/>
    <property type="match status" value="1"/>
</dbReference>
<feature type="compositionally biased region" description="Low complexity" evidence="11">
    <location>
        <begin position="620"/>
        <end position="645"/>
    </location>
</feature>
<evidence type="ECO:0000256" key="4">
    <source>
        <dbReference type="ARBA" id="ARBA00022679"/>
    </source>
</evidence>
<dbReference type="EMBL" id="DAKRPA010000007">
    <property type="protein sequence ID" value="DBA04519.1"/>
    <property type="molecule type" value="Genomic_DNA"/>
</dbReference>
<dbReference type="PANTHER" id="PTHR10782">
    <property type="entry name" value="ZINC FINGER MIZ DOMAIN-CONTAINING PROTEIN"/>
    <property type="match status" value="1"/>
</dbReference>
<dbReference type="InterPro" id="IPR011011">
    <property type="entry name" value="Znf_FYVE_PHD"/>
</dbReference>
<evidence type="ECO:0000256" key="2">
    <source>
        <dbReference type="ARBA" id="ARBA00004718"/>
    </source>
</evidence>
<evidence type="ECO:0000256" key="7">
    <source>
        <dbReference type="ARBA" id="ARBA00022786"/>
    </source>
</evidence>
<keyword evidence="7" id="KW-0833">Ubl conjugation pathway</keyword>
<evidence type="ECO:0000256" key="1">
    <source>
        <dbReference type="ARBA" id="ARBA00004123"/>
    </source>
</evidence>
<dbReference type="InterPro" id="IPR013083">
    <property type="entry name" value="Znf_RING/FYVE/PHD"/>
</dbReference>
<feature type="region of interest" description="Disordered" evidence="11">
    <location>
        <begin position="606"/>
        <end position="647"/>
    </location>
</feature>
<dbReference type="PROSITE" id="PS50800">
    <property type="entry name" value="SAP"/>
    <property type="match status" value="1"/>
</dbReference>
<feature type="region of interest" description="Disordered" evidence="11">
    <location>
        <begin position="550"/>
        <end position="574"/>
    </location>
</feature>
<dbReference type="InterPro" id="IPR038654">
    <property type="entry name" value="PINIT_sf"/>
</dbReference>
<organism evidence="14 15">
    <name type="scientific">Lagenidium giganteum</name>
    <dbReference type="NCBI Taxonomy" id="4803"/>
    <lineage>
        <taxon>Eukaryota</taxon>
        <taxon>Sar</taxon>
        <taxon>Stramenopiles</taxon>
        <taxon>Oomycota</taxon>
        <taxon>Peronosporomycetes</taxon>
        <taxon>Pythiales</taxon>
        <taxon>Pythiaceae</taxon>
    </lineage>
</organism>
<proteinExistence type="inferred from homology"/>
<dbReference type="AlphaFoldDB" id="A0AAV2ZI73"/>
<dbReference type="GO" id="GO:0061665">
    <property type="term" value="F:SUMO ligase activity"/>
    <property type="evidence" value="ECO:0007669"/>
    <property type="project" value="TreeGrafter"/>
</dbReference>
<feature type="domain" description="SAP" evidence="12">
    <location>
        <begin position="35"/>
        <end position="69"/>
    </location>
</feature>
<dbReference type="Pfam" id="PF02037">
    <property type="entry name" value="SAP"/>
    <property type="match status" value="1"/>
</dbReference>
<evidence type="ECO:0000256" key="11">
    <source>
        <dbReference type="SAM" id="MobiDB-lite"/>
    </source>
</evidence>
<dbReference type="InterPro" id="IPR004181">
    <property type="entry name" value="Znf_MIZ"/>
</dbReference>
<keyword evidence="8" id="KW-0862">Zinc</keyword>
<keyword evidence="5" id="KW-0479">Metal-binding</keyword>
<dbReference type="Gene3D" id="3.30.40.10">
    <property type="entry name" value="Zinc/RING finger domain, C3HC4 (zinc finger)"/>
    <property type="match status" value="2"/>
</dbReference>
<dbReference type="GO" id="GO:0008270">
    <property type="term" value="F:zinc ion binding"/>
    <property type="evidence" value="ECO:0007669"/>
    <property type="project" value="UniProtKB-KW"/>
</dbReference>
<dbReference type="InterPro" id="IPR001965">
    <property type="entry name" value="Znf_PHD"/>
</dbReference>
<keyword evidence="6 10" id="KW-0863">Zinc-finger</keyword>
<gene>
    <name evidence="14" type="ORF">N0F65_011067</name>
</gene>
<dbReference type="SUPFAM" id="SSF68906">
    <property type="entry name" value="SAP domain"/>
    <property type="match status" value="1"/>
</dbReference>
<comment type="pathway">
    <text evidence="2">Protein modification; protein sumoylation.</text>
</comment>
<evidence type="ECO:0000256" key="8">
    <source>
        <dbReference type="ARBA" id="ARBA00022833"/>
    </source>
</evidence>
<evidence type="ECO:0000256" key="6">
    <source>
        <dbReference type="ARBA" id="ARBA00022771"/>
    </source>
</evidence>
<dbReference type="InterPro" id="IPR057847">
    <property type="entry name" value="ZMIZ1/ZMIZ2_GBD-like"/>
</dbReference>
<dbReference type="Gene3D" id="2.60.120.780">
    <property type="entry name" value="PINIT domain"/>
    <property type="match status" value="1"/>
</dbReference>
<feature type="domain" description="SP-RING-type" evidence="13">
    <location>
        <begin position="448"/>
        <end position="532"/>
    </location>
</feature>
<dbReference type="GO" id="GO:0016925">
    <property type="term" value="P:protein sumoylation"/>
    <property type="evidence" value="ECO:0007669"/>
    <property type="project" value="TreeGrafter"/>
</dbReference>
<dbReference type="SMART" id="SM00249">
    <property type="entry name" value="PHD"/>
    <property type="match status" value="1"/>
</dbReference>
<evidence type="ECO:0000313" key="14">
    <source>
        <dbReference type="EMBL" id="DBA04519.1"/>
    </source>
</evidence>
<dbReference type="Gene3D" id="1.10.720.30">
    <property type="entry name" value="SAP domain"/>
    <property type="match status" value="1"/>
</dbReference>
<dbReference type="GO" id="GO:0000785">
    <property type="term" value="C:chromatin"/>
    <property type="evidence" value="ECO:0007669"/>
    <property type="project" value="TreeGrafter"/>
</dbReference>
<feature type="region of interest" description="Disordered" evidence="11">
    <location>
        <begin position="109"/>
        <end position="134"/>
    </location>
</feature>
<dbReference type="InterPro" id="IPR003034">
    <property type="entry name" value="SAP_dom"/>
</dbReference>
<keyword evidence="4" id="KW-0808">Transferase</keyword>
<dbReference type="PROSITE" id="PS51044">
    <property type="entry name" value="ZF_SP_RING"/>
    <property type="match status" value="1"/>
</dbReference>
<dbReference type="SUPFAM" id="SSF57903">
    <property type="entry name" value="FYVE/PHD zinc finger"/>
    <property type="match status" value="1"/>
</dbReference>
<feature type="compositionally biased region" description="Low complexity" evidence="11">
    <location>
        <begin position="751"/>
        <end position="772"/>
    </location>
</feature>
<dbReference type="PANTHER" id="PTHR10782:SF4">
    <property type="entry name" value="TONALLI, ISOFORM E"/>
    <property type="match status" value="1"/>
</dbReference>
<comment type="caution">
    <text evidence="14">The sequence shown here is derived from an EMBL/GenBank/DDBJ whole genome shotgun (WGS) entry which is preliminary data.</text>
</comment>
<comment type="subcellular location">
    <subcellularLocation>
        <location evidence="1">Nucleus</location>
    </subcellularLocation>
</comment>
<name>A0AAV2ZI73_9STRA</name>
<dbReference type="Pfam" id="PF02891">
    <property type="entry name" value="zf-MIZ"/>
    <property type="match status" value="1"/>
</dbReference>
<evidence type="ECO:0000256" key="9">
    <source>
        <dbReference type="ARBA" id="ARBA00023242"/>
    </source>
</evidence>
<reference evidence="14" key="1">
    <citation type="submission" date="2022-11" db="EMBL/GenBank/DDBJ databases">
        <authorList>
            <person name="Morgan W.R."/>
            <person name="Tartar A."/>
        </authorList>
    </citation>
    <scope>NUCLEOTIDE SEQUENCE</scope>
    <source>
        <strain evidence="14">ARSEF 373</strain>
    </source>
</reference>
<evidence type="ECO:0000259" key="12">
    <source>
        <dbReference type="PROSITE" id="PS50800"/>
    </source>
</evidence>
<feature type="region of interest" description="Disordered" evidence="11">
    <location>
        <begin position="733"/>
        <end position="788"/>
    </location>
</feature>
<sequence>MFPPATTGSRSARGGAAIARMAEAGSRLRGVRQKLNALRIQELRTILADLNLTRSGRKSEMIERIADALEQFERKALDNASNHATATFYTDQLNAGLRALDEQMQISRGAPRYAPPPPAPPASETAPVALHQRASPQVHVSPPAFVYRGAAARPNGVAGAPATGAPAYAARHNGVAQPIAIPNGVNAGPRGLLARPYASTLPTMSGGVELFKPCRASALELNGRCFCIPPAVSGKEIRCQACNLAVHAKCHQLIATPVDVDGKEWYCEHCRAHTYDPFLNVVRTLLAPQYVRFAKPLSTFQVEFTLSDRDLNDMYTKRGTTPGCWELQFRCFALKDELANGHCWPTTCQVHANGFNVPITQRAPPGHSNPSKVLREIPANVFPYARAGRNTIDIRTSENPTLFAIMLQVVEIRDIEELVQTVVENSAKITYEDAKQEVIKSFGGDDDDDDDGIVTMSTILSVRCPLGLCVINMPARGLHCKHLQCFDLRTFLQFNKSARSKPWRCTICHNFIKVPDLRIDPYFKKLLADVAGEEDLEEVEILPDASWRKKVGEDEVPSPPPKRQRIKEENGDAGSVVVTADAPAPAVAEASVSGSAAAPVEIDLSLTSDEEDGADDTPKTTAKTSSAIPTSSTTTTTPAQRTSVPSIPDLLGEVPVLTVDSDIWETAPSSSTTQIVNGALYGTAAGSGNSNGIFPFALDDNVFPPSGGASGSASQSGLWGSMYVNMPLPSDPTWPPGPILPPPVSAPLPTMPRSSQLSSQAPATSSRSASSSQDELRDVICLLDSDSE</sequence>